<gene>
    <name evidence="3" type="ORF">E2C01_032930</name>
</gene>
<comment type="caution">
    <text evidence="3">The sequence shown here is derived from an EMBL/GenBank/DDBJ whole genome shotgun (WGS) entry which is preliminary data.</text>
</comment>
<protein>
    <submittedName>
        <fullName evidence="3">Uncharacterized protein</fullName>
    </submittedName>
</protein>
<keyword evidence="2" id="KW-0472">Membrane</keyword>
<evidence type="ECO:0000256" key="2">
    <source>
        <dbReference type="SAM" id="Phobius"/>
    </source>
</evidence>
<organism evidence="3 4">
    <name type="scientific">Portunus trituberculatus</name>
    <name type="common">Swimming crab</name>
    <name type="synonym">Neptunus trituberculatus</name>
    <dbReference type="NCBI Taxonomy" id="210409"/>
    <lineage>
        <taxon>Eukaryota</taxon>
        <taxon>Metazoa</taxon>
        <taxon>Ecdysozoa</taxon>
        <taxon>Arthropoda</taxon>
        <taxon>Crustacea</taxon>
        <taxon>Multicrustacea</taxon>
        <taxon>Malacostraca</taxon>
        <taxon>Eumalacostraca</taxon>
        <taxon>Eucarida</taxon>
        <taxon>Decapoda</taxon>
        <taxon>Pleocyemata</taxon>
        <taxon>Brachyura</taxon>
        <taxon>Eubrachyura</taxon>
        <taxon>Portunoidea</taxon>
        <taxon>Portunidae</taxon>
        <taxon>Portuninae</taxon>
        <taxon>Portunus</taxon>
    </lineage>
</organism>
<keyword evidence="2" id="KW-1133">Transmembrane helix</keyword>
<evidence type="ECO:0000313" key="4">
    <source>
        <dbReference type="Proteomes" id="UP000324222"/>
    </source>
</evidence>
<keyword evidence="4" id="KW-1185">Reference proteome</keyword>
<name>A0A5B7F124_PORTR</name>
<proteinExistence type="predicted"/>
<reference evidence="3 4" key="1">
    <citation type="submission" date="2019-05" db="EMBL/GenBank/DDBJ databases">
        <title>Another draft genome of Portunus trituberculatus and its Hox gene families provides insights of decapod evolution.</title>
        <authorList>
            <person name="Jeong J.-H."/>
            <person name="Song I."/>
            <person name="Kim S."/>
            <person name="Choi T."/>
            <person name="Kim D."/>
            <person name="Ryu S."/>
            <person name="Kim W."/>
        </authorList>
    </citation>
    <scope>NUCLEOTIDE SEQUENCE [LARGE SCALE GENOMIC DNA]</scope>
    <source>
        <tissue evidence="3">Muscle</tissue>
    </source>
</reference>
<keyword evidence="2" id="KW-0812">Transmembrane</keyword>
<sequence length="84" mass="8960">MCSTHRLALVVMARGAMAVVVVVLRVKRTVYRDLPGSARPSHQQPAASRGAGQQGQRGGTVRGGGPSFLAARYHSHFYSSLLLT</sequence>
<evidence type="ECO:0000256" key="1">
    <source>
        <dbReference type="SAM" id="MobiDB-lite"/>
    </source>
</evidence>
<evidence type="ECO:0000313" key="3">
    <source>
        <dbReference type="EMBL" id="MPC39395.1"/>
    </source>
</evidence>
<dbReference type="EMBL" id="VSRR010004350">
    <property type="protein sequence ID" value="MPC39395.1"/>
    <property type="molecule type" value="Genomic_DNA"/>
</dbReference>
<feature type="region of interest" description="Disordered" evidence="1">
    <location>
        <begin position="34"/>
        <end position="66"/>
    </location>
</feature>
<dbReference type="Proteomes" id="UP000324222">
    <property type="component" value="Unassembled WGS sequence"/>
</dbReference>
<accession>A0A5B7F124</accession>
<feature type="compositionally biased region" description="Gly residues" evidence="1">
    <location>
        <begin position="52"/>
        <end position="66"/>
    </location>
</feature>
<dbReference type="AlphaFoldDB" id="A0A5B7F124"/>
<feature type="transmembrane region" description="Helical" evidence="2">
    <location>
        <begin position="6"/>
        <end position="24"/>
    </location>
</feature>